<protein>
    <recommendedName>
        <fullName evidence="5">Cohesin domain-containing protein</fullName>
    </recommendedName>
</protein>
<reference evidence="3 4" key="1">
    <citation type="submission" date="2016-11" db="EMBL/GenBank/DDBJ databases">
        <authorList>
            <person name="Jaros S."/>
            <person name="Januszkiewicz K."/>
            <person name="Wedrychowicz H."/>
        </authorList>
    </citation>
    <scope>NUCLEOTIDE SEQUENCE [LARGE SCALE GENOMIC DNA]</scope>
    <source>
        <strain evidence="3 4">YL228</strain>
    </source>
</reference>
<sequence length="237" mass="26613">MKVKNRIKRTAKALIAVYFAVFMCVFGGTAAFAWDVDTSHLDISFGEVPEGTAFADILVKGNWEENNMDFNVYNGSVLRVDSSCELAKYDEDGYTSLFLKHKSITLEQVDLSPQSKNKHMEFAVEVGTEKLFNHYRHIKIAYCDKDGNILGTTNEVKVKKVTWGMPAYTIKANGSSLTCDVNQGPAYFMIVLVPVMFIALALIIIVLVITARLSKKLRLKKSIKRIQSGEVDNERKE</sequence>
<evidence type="ECO:0000256" key="2">
    <source>
        <dbReference type="SAM" id="SignalP"/>
    </source>
</evidence>
<evidence type="ECO:0000256" key="1">
    <source>
        <dbReference type="SAM" id="Phobius"/>
    </source>
</evidence>
<name>A0A1K1P0R0_RUMFL</name>
<organism evidence="3 4">
    <name type="scientific">Ruminococcus flavefaciens</name>
    <dbReference type="NCBI Taxonomy" id="1265"/>
    <lineage>
        <taxon>Bacteria</taxon>
        <taxon>Bacillati</taxon>
        <taxon>Bacillota</taxon>
        <taxon>Clostridia</taxon>
        <taxon>Eubacteriales</taxon>
        <taxon>Oscillospiraceae</taxon>
        <taxon>Ruminococcus</taxon>
    </lineage>
</organism>
<dbReference type="EMBL" id="FPIP01000006">
    <property type="protein sequence ID" value="SFW41067.1"/>
    <property type="molecule type" value="Genomic_DNA"/>
</dbReference>
<gene>
    <name evidence="3" type="ORF">SAMN02910280_2401</name>
</gene>
<keyword evidence="1" id="KW-0812">Transmembrane</keyword>
<proteinExistence type="predicted"/>
<keyword evidence="1" id="KW-0472">Membrane</keyword>
<evidence type="ECO:0000313" key="3">
    <source>
        <dbReference type="EMBL" id="SFW41067.1"/>
    </source>
</evidence>
<keyword evidence="1" id="KW-1133">Transmembrane helix</keyword>
<dbReference type="RefSeq" id="WP_072300646.1">
    <property type="nucleotide sequence ID" value="NZ_FPIP01000006.1"/>
</dbReference>
<feature type="chain" id="PRO_5012746769" description="Cohesin domain-containing protein" evidence="2">
    <location>
        <begin position="34"/>
        <end position="237"/>
    </location>
</feature>
<evidence type="ECO:0000313" key="4">
    <source>
        <dbReference type="Proteomes" id="UP000183461"/>
    </source>
</evidence>
<keyword evidence="2" id="KW-0732">Signal</keyword>
<feature type="signal peptide" evidence="2">
    <location>
        <begin position="1"/>
        <end position="33"/>
    </location>
</feature>
<evidence type="ECO:0008006" key="5">
    <source>
        <dbReference type="Google" id="ProtNLM"/>
    </source>
</evidence>
<dbReference type="Proteomes" id="UP000183461">
    <property type="component" value="Unassembled WGS sequence"/>
</dbReference>
<feature type="transmembrane region" description="Helical" evidence="1">
    <location>
        <begin position="186"/>
        <end position="211"/>
    </location>
</feature>
<accession>A0A1K1P0R0</accession>
<dbReference type="AlphaFoldDB" id="A0A1K1P0R0"/>